<evidence type="ECO:0000313" key="1">
    <source>
        <dbReference type="EMBL" id="MBY8876799.1"/>
    </source>
</evidence>
<proteinExistence type="predicted"/>
<dbReference type="Proteomes" id="UP000778578">
    <property type="component" value="Unassembled WGS sequence"/>
</dbReference>
<dbReference type="RefSeq" id="WP_222960641.1">
    <property type="nucleotide sequence ID" value="NZ_JAINZZ010000003.1"/>
</dbReference>
<protein>
    <submittedName>
        <fullName evidence="1">Uncharacterized protein</fullName>
    </submittedName>
</protein>
<dbReference type="EMBL" id="JAINZZ010000003">
    <property type="protein sequence ID" value="MBY8876799.1"/>
    <property type="molecule type" value="Genomic_DNA"/>
</dbReference>
<comment type="caution">
    <text evidence="1">The sequence shown here is derived from an EMBL/GenBank/DDBJ whole genome shotgun (WGS) entry which is preliminary data.</text>
</comment>
<accession>A0ABS7Q235</accession>
<organism evidence="1 2">
    <name type="scientific">Actinacidiphila acidipaludis</name>
    <dbReference type="NCBI Taxonomy" id="2873382"/>
    <lineage>
        <taxon>Bacteria</taxon>
        <taxon>Bacillati</taxon>
        <taxon>Actinomycetota</taxon>
        <taxon>Actinomycetes</taxon>
        <taxon>Kitasatosporales</taxon>
        <taxon>Streptomycetaceae</taxon>
        <taxon>Actinacidiphila</taxon>
    </lineage>
</organism>
<keyword evidence="2" id="KW-1185">Reference proteome</keyword>
<reference evidence="1 2" key="1">
    <citation type="submission" date="2021-08" db="EMBL/GenBank/DDBJ databases">
        <title>WGS of actinomycetes from Thailand.</title>
        <authorList>
            <person name="Thawai C."/>
        </authorList>
    </citation>
    <scope>NUCLEOTIDE SEQUENCE [LARGE SCALE GENOMIC DNA]</scope>
    <source>
        <strain evidence="1 2">PLK6-54</strain>
    </source>
</reference>
<name>A0ABS7Q235_9ACTN</name>
<evidence type="ECO:0000313" key="2">
    <source>
        <dbReference type="Proteomes" id="UP000778578"/>
    </source>
</evidence>
<sequence length="106" mass="11156">MNEAFTSTTARCPVAHPDDHTPCTGAPAVTILDATNAGANGCEHHAARLLASLNGGRVYALPDAPKGAALRVFTAAADINPFPWVTGVPRTRPEQLSLNERARQAR</sequence>
<gene>
    <name evidence="1" type="ORF">K7862_03980</name>
</gene>